<feature type="binding site" evidence="12">
    <location>
        <begin position="248"/>
        <end position="255"/>
    </location>
    <ligand>
        <name>ATP</name>
        <dbReference type="ChEBI" id="CHEBI:30616"/>
    </ligand>
</feature>
<evidence type="ECO:0000256" key="11">
    <source>
        <dbReference type="ARBA" id="ARBA00023242"/>
    </source>
</evidence>
<accession>A0A1Q2YI20</accession>
<keyword evidence="16" id="KW-1185">Reference proteome</keyword>
<evidence type="ECO:0000256" key="4">
    <source>
        <dbReference type="ARBA" id="ARBA00022806"/>
    </source>
</evidence>
<feature type="region of interest" description="Disordered" evidence="13">
    <location>
        <begin position="866"/>
        <end position="908"/>
    </location>
</feature>
<dbReference type="GO" id="GO:0003677">
    <property type="term" value="F:DNA binding"/>
    <property type="evidence" value="ECO:0007669"/>
    <property type="project" value="UniProtKB-KW"/>
</dbReference>
<keyword evidence="3 12" id="KW-0378">Hydrolase</keyword>
<evidence type="ECO:0000256" key="10">
    <source>
        <dbReference type="ARBA" id="ARBA00023235"/>
    </source>
</evidence>
<dbReference type="GO" id="GO:0005634">
    <property type="term" value="C:nucleus"/>
    <property type="evidence" value="ECO:0007669"/>
    <property type="project" value="UniProtKB-SubCell"/>
</dbReference>
<evidence type="ECO:0000259" key="14">
    <source>
        <dbReference type="SMART" id="SM00382"/>
    </source>
</evidence>
<dbReference type="GO" id="GO:0006281">
    <property type="term" value="P:DNA repair"/>
    <property type="evidence" value="ECO:0007669"/>
    <property type="project" value="UniProtKB-UniRule"/>
</dbReference>
<keyword evidence="4 12" id="KW-0347">Helicase</keyword>
<dbReference type="GO" id="GO:0043139">
    <property type="term" value="F:5'-3' DNA helicase activity"/>
    <property type="evidence" value="ECO:0007669"/>
    <property type="project" value="UniProtKB-UniRule"/>
</dbReference>
<feature type="DNA-binding region" evidence="12">
    <location>
        <begin position="750"/>
        <end position="769"/>
    </location>
</feature>
<evidence type="ECO:0000256" key="12">
    <source>
        <dbReference type="HAMAP-Rule" id="MF_03176"/>
    </source>
</evidence>
<keyword evidence="6 12" id="KW-0238">DNA-binding</keyword>
<keyword evidence="8 12" id="KW-0233">DNA recombination</keyword>
<dbReference type="PANTHER" id="PTHR47642">
    <property type="entry name" value="ATP-DEPENDENT DNA HELICASE"/>
    <property type="match status" value="1"/>
</dbReference>
<dbReference type="Pfam" id="PF21530">
    <property type="entry name" value="Pif1_2B_dom"/>
    <property type="match status" value="1"/>
</dbReference>
<dbReference type="InterPro" id="IPR010285">
    <property type="entry name" value="DNA_helicase_pif1-like_DEAD"/>
</dbReference>
<comment type="cofactor">
    <cofactor evidence="12">
        <name>Mg(2+)</name>
        <dbReference type="ChEBI" id="CHEBI:18420"/>
    </cofactor>
</comment>
<keyword evidence="2 12" id="KW-0227">DNA damage</keyword>
<dbReference type="HAMAP" id="MF_03176">
    <property type="entry name" value="PIF1"/>
    <property type="match status" value="1"/>
</dbReference>
<organism evidence="15 16">
    <name type="scientific">Pichia membranifaciens</name>
    <dbReference type="NCBI Taxonomy" id="4926"/>
    <lineage>
        <taxon>Eukaryota</taxon>
        <taxon>Fungi</taxon>
        <taxon>Dikarya</taxon>
        <taxon>Ascomycota</taxon>
        <taxon>Saccharomycotina</taxon>
        <taxon>Pichiomycetes</taxon>
        <taxon>Pichiales</taxon>
        <taxon>Pichiaceae</taxon>
        <taxon>Pichia</taxon>
    </lineage>
</organism>
<protein>
    <recommendedName>
        <fullName evidence="12">ATP-dependent DNA helicase PIF1</fullName>
        <ecNumber evidence="12">5.6.2.3</ecNumber>
    </recommendedName>
    <alternativeName>
        <fullName evidence="12">DNA 5'-3' helicase PIF1</fullName>
    </alternativeName>
    <alternativeName>
        <fullName evidence="12">DNA repair and recombination helicase PIF1</fullName>
    </alternativeName>
</protein>
<evidence type="ECO:0000256" key="6">
    <source>
        <dbReference type="ARBA" id="ARBA00023125"/>
    </source>
</evidence>
<evidence type="ECO:0000256" key="1">
    <source>
        <dbReference type="ARBA" id="ARBA00022741"/>
    </source>
</evidence>
<dbReference type="InterPro" id="IPR048293">
    <property type="entry name" value="PIF1_RRM3_pfh1"/>
</dbReference>
<feature type="domain" description="AAA+ ATPase" evidence="14">
    <location>
        <begin position="240"/>
        <end position="535"/>
    </location>
</feature>
<dbReference type="SMART" id="SM00382">
    <property type="entry name" value="AAA"/>
    <property type="match status" value="1"/>
</dbReference>
<evidence type="ECO:0000256" key="2">
    <source>
        <dbReference type="ARBA" id="ARBA00022763"/>
    </source>
</evidence>
<dbReference type="CDD" id="cd18037">
    <property type="entry name" value="DEXSc_Pif1_like"/>
    <property type="match status" value="1"/>
</dbReference>
<keyword evidence="5 12" id="KW-0067">ATP-binding</keyword>
<gene>
    <name evidence="12" type="primary">PIF1</name>
    <name evidence="15" type="ORF">PMKS-002611</name>
</gene>
<reference evidence="15 16" key="1">
    <citation type="submission" date="2016-08" db="EMBL/GenBank/DDBJ databases">
        <title>Whole genome shotgun sequence of Pichia membranifaciens KS47-1.</title>
        <authorList>
            <person name="Konishi M."/>
            <person name="Ishida M."/>
            <person name="Arakawa T."/>
            <person name="Kato Y."/>
            <person name="Horiuchi J."/>
        </authorList>
    </citation>
    <scope>NUCLEOTIDE SEQUENCE [LARGE SCALE GENOMIC DNA]</scope>
    <source>
        <strain evidence="15 16">KS47-1</strain>
    </source>
</reference>
<comment type="catalytic activity">
    <reaction evidence="12">
        <text>ATP + H2O = ADP + phosphate + H(+)</text>
        <dbReference type="Rhea" id="RHEA:13065"/>
        <dbReference type="ChEBI" id="CHEBI:15377"/>
        <dbReference type="ChEBI" id="CHEBI:15378"/>
        <dbReference type="ChEBI" id="CHEBI:30616"/>
        <dbReference type="ChEBI" id="CHEBI:43474"/>
        <dbReference type="ChEBI" id="CHEBI:456216"/>
        <dbReference type="EC" id="5.6.2.3"/>
    </reaction>
</comment>
<comment type="caution">
    <text evidence="15">The sequence shown here is derived from an EMBL/GenBank/DDBJ whole genome shotgun (WGS) entry which is preliminary data.</text>
</comment>
<evidence type="ECO:0000313" key="16">
    <source>
        <dbReference type="Proteomes" id="UP000186136"/>
    </source>
</evidence>
<name>A0A1Q2YI20_9ASCO</name>
<dbReference type="InterPro" id="IPR027417">
    <property type="entry name" value="P-loop_NTPase"/>
</dbReference>
<proteinExistence type="inferred from homology"/>
<comment type="function">
    <text evidence="12">DNA-dependent ATPase and 5'-3' DNA helicase required for the maintenance of both mitochondrial and nuclear genome stability.</text>
</comment>
<dbReference type="InterPro" id="IPR051055">
    <property type="entry name" value="PIF1_helicase"/>
</dbReference>
<dbReference type="SUPFAM" id="SSF52540">
    <property type="entry name" value="P-loop containing nucleoside triphosphate hydrolases"/>
    <property type="match status" value="2"/>
</dbReference>
<dbReference type="Gene3D" id="3.40.50.300">
    <property type="entry name" value="P-loop containing nucleotide triphosphate hydrolases"/>
    <property type="match status" value="2"/>
</dbReference>
<evidence type="ECO:0000256" key="13">
    <source>
        <dbReference type="SAM" id="MobiDB-lite"/>
    </source>
</evidence>
<comment type="similarity">
    <text evidence="12">Belongs to the helicase family. PIF1 subfamily.</text>
</comment>
<dbReference type="CDD" id="cd18809">
    <property type="entry name" value="SF1_C_RecD"/>
    <property type="match status" value="1"/>
</dbReference>
<dbReference type="Proteomes" id="UP000186136">
    <property type="component" value="Unassembled WGS sequence"/>
</dbReference>
<dbReference type="GO" id="GO:0005524">
    <property type="term" value="F:ATP binding"/>
    <property type="evidence" value="ECO:0007669"/>
    <property type="project" value="UniProtKB-UniRule"/>
</dbReference>
<sequence length="908" mass="101757">MYRLRSIKVQLRYANRKVQYSSFIMLSNEETNNLFEASQHGDGLKKRAIETEEEESIGLYTPQRKAAKLKPTISSVSDTNFSSCSFDEVSQKLKSLFSLLGEKFHDQKDVFVSLTDVLSNSSQPPNAIKPIPPACIPISVAASSSRSDSLQLSSTAVKNVSQSALLSDNKENVPDRRVLLPTSSPMKLETPLNRNRQQRNFGTLHMATQDSQTSDNNDTRHVKPIILSPEQEVVMELARRGNNIFYTGSAGTGKSLLLKKLIKNLKEQHPPDAIGVTASTGLAAYNIGGMTINSFTGIGLGTGKPEEMVRNIKRNKKVRDRWDRLKVLIIDEISMIDGQLLDKLDAVAKRLRDASKPFGGLQVIFCGDFYQLPPVSKNSHSTFAFESKFWKANIHVQVVLKKVFRQEGDKQFLQMLQEVRDGEVSESTAKKFRTLSRPLLSNDNLIPTKLFPTRKEVDIANNNMLKGLKGGAISFTAIDGGALAHTQQGQKMLESFLAPKNVTLKAGAQVMMIKNLDETLVNGSLGTVVGFLNSDTYHSYTSLCQELDSAEQEDDSYGMMRLLEEPNDCLADSIFDFLGEVKTRIQEKIACESNETGERYKPALISGDNETSGNDIELTDASIQEIPQPMESEPSAYESSKISIEVNSLERKDVRLECIERKEELLKVLKQNENPGNLLPLVCFRLSNGSSRTILVEKETFNIEDDFHNPIVSRVQLPLMLAWALSIHKSQGQTLKFVSVDLKKIFENGQAYVALSRAEHRRGLQVLNFSPQKIRTDPRVKKFYANLKDAETALEHIDNPSGEKSFDSDIFNRPTGFQTQVKNLQELSASPERFAKFEKQSKGIAEMIQNLNKNKDKKKRITDFDENKASNKKDRLDLKKGQKSKVPADMLMSEDETDSFERLFEGRS</sequence>
<dbReference type="AlphaFoldDB" id="A0A1Q2YI20"/>
<evidence type="ECO:0000256" key="5">
    <source>
        <dbReference type="ARBA" id="ARBA00022840"/>
    </source>
</evidence>
<comment type="subcellular location">
    <subcellularLocation>
        <location evidence="12">Nucleus</location>
    </subcellularLocation>
    <subcellularLocation>
        <location evidence="12">Mitochondrion</location>
    </subcellularLocation>
</comment>
<evidence type="ECO:0000256" key="3">
    <source>
        <dbReference type="ARBA" id="ARBA00022801"/>
    </source>
</evidence>
<feature type="compositionally biased region" description="Basic and acidic residues" evidence="13">
    <location>
        <begin position="899"/>
        <end position="908"/>
    </location>
</feature>
<keyword evidence="7 12" id="KW-0496">Mitochondrion</keyword>
<dbReference type="GO" id="GO:0016887">
    <property type="term" value="F:ATP hydrolysis activity"/>
    <property type="evidence" value="ECO:0007669"/>
    <property type="project" value="RHEA"/>
</dbReference>
<dbReference type="InterPro" id="IPR049163">
    <property type="entry name" value="Pif1-like_2B_dom"/>
</dbReference>
<evidence type="ECO:0000256" key="9">
    <source>
        <dbReference type="ARBA" id="ARBA00023204"/>
    </source>
</evidence>
<dbReference type="PANTHER" id="PTHR47642:SF5">
    <property type="entry name" value="ATP-DEPENDENT DNA HELICASE"/>
    <property type="match status" value="1"/>
</dbReference>
<dbReference type="EC" id="5.6.2.3" evidence="12"/>
<comment type="subunit">
    <text evidence="12">Monomer.</text>
</comment>
<dbReference type="GO" id="GO:0006310">
    <property type="term" value="P:DNA recombination"/>
    <property type="evidence" value="ECO:0007669"/>
    <property type="project" value="UniProtKB-UniRule"/>
</dbReference>
<evidence type="ECO:0000256" key="7">
    <source>
        <dbReference type="ARBA" id="ARBA00023128"/>
    </source>
</evidence>
<keyword evidence="9 12" id="KW-0234">DNA repair</keyword>
<dbReference type="Pfam" id="PF05970">
    <property type="entry name" value="PIF1"/>
    <property type="match status" value="1"/>
</dbReference>
<keyword evidence="11 12" id="KW-0539">Nucleus</keyword>
<dbReference type="EMBL" id="BDGI01000102">
    <property type="protein sequence ID" value="GAV29131.1"/>
    <property type="molecule type" value="Genomic_DNA"/>
</dbReference>
<dbReference type="InterPro" id="IPR003593">
    <property type="entry name" value="AAA+_ATPase"/>
</dbReference>
<dbReference type="OrthoDB" id="432234at2759"/>
<dbReference type="GO" id="GO:0000723">
    <property type="term" value="P:telomere maintenance"/>
    <property type="evidence" value="ECO:0007669"/>
    <property type="project" value="InterPro"/>
</dbReference>
<evidence type="ECO:0000256" key="8">
    <source>
        <dbReference type="ARBA" id="ARBA00023172"/>
    </source>
</evidence>
<keyword evidence="10 12" id="KW-0413">Isomerase</keyword>
<keyword evidence="1 12" id="KW-0547">Nucleotide-binding</keyword>
<evidence type="ECO:0000313" key="15">
    <source>
        <dbReference type="EMBL" id="GAV29131.1"/>
    </source>
</evidence>
<dbReference type="GO" id="GO:0005739">
    <property type="term" value="C:mitochondrion"/>
    <property type="evidence" value="ECO:0007669"/>
    <property type="project" value="UniProtKB-SubCell"/>
</dbReference>
<feature type="compositionally biased region" description="Basic and acidic residues" evidence="13">
    <location>
        <begin position="866"/>
        <end position="880"/>
    </location>
</feature>